<protein>
    <submittedName>
        <fullName evidence="1">Uncharacterized protein</fullName>
    </submittedName>
</protein>
<dbReference type="Gene3D" id="1.10.10.10">
    <property type="entry name" value="Winged helix-like DNA-binding domain superfamily/Winged helix DNA-binding domain"/>
    <property type="match status" value="1"/>
</dbReference>
<reference evidence="1 2" key="1">
    <citation type="submission" date="2018-06" db="EMBL/GenBank/DDBJ databases">
        <title>Isolation of heavy metals resistant Paenibacillus silvae NC2 from Gold-Copper mine in ZiJin, China.</title>
        <authorList>
            <person name="Xu J."/>
            <person name="Mazhar H.S."/>
            <person name="Rensing C."/>
        </authorList>
    </citation>
    <scope>NUCLEOTIDE SEQUENCE [LARGE SCALE GENOMIC DNA]</scope>
    <source>
        <strain evidence="1 2">NC2</strain>
    </source>
</reference>
<evidence type="ECO:0000313" key="1">
    <source>
        <dbReference type="EMBL" id="PZT53246.1"/>
    </source>
</evidence>
<proteinExistence type="predicted"/>
<accession>A0A2W6P525</accession>
<dbReference type="RefSeq" id="WP_111272575.1">
    <property type="nucleotide sequence ID" value="NZ_QKWW01000074.1"/>
</dbReference>
<dbReference type="AlphaFoldDB" id="A0A2W6P525"/>
<gene>
    <name evidence="1" type="ORF">DN757_23315</name>
</gene>
<organism evidence="1 2">
    <name type="scientific">Paenibacillus silvae</name>
    <dbReference type="NCBI Taxonomy" id="1325358"/>
    <lineage>
        <taxon>Bacteria</taxon>
        <taxon>Bacillati</taxon>
        <taxon>Bacillota</taxon>
        <taxon>Bacilli</taxon>
        <taxon>Bacillales</taxon>
        <taxon>Paenibacillaceae</taxon>
        <taxon>Paenibacillus</taxon>
    </lineage>
</organism>
<dbReference type="InterPro" id="IPR036390">
    <property type="entry name" value="WH_DNA-bd_sf"/>
</dbReference>
<comment type="caution">
    <text evidence="1">The sequence shown here is derived from an EMBL/GenBank/DDBJ whole genome shotgun (WGS) entry which is preliminary data.</text>
</comment>
<dbReference type="EMBL" id="QKWW01000074">
    <property type="protein sequence ID" value="PZT53246.1"/>
    <property type="molecule type" value="Genomic_DNA"/>
</dbReference>
<name>A0A2W6P525_9BACL</name>
<evidence type="ECO:0000313" key="2">
    <source>
        <dbReference type="Proteomes" id="UP000249204"/>
    </source>
</evidence>
<dbReference type="Proteomes" id="UP000249204">
    <property type="component" value="Unassembled WGS sequence"/>
</dbReference>
<sequence>MIFLNLLTEGQEPVNLLYRPKLIPMRERLMEQMNNSPVGSVFYYDMNQVEGINGSGIDELIAKPIKEFIEHYKTDDKYLVLMNLNEEHDHIYNINLTLKEENVTVVGKQNEKIEIIGHIGDSLREILDIAHELREVTARDISDRLDKKLNLTSTQLNKLNEMRLLKRYEVQLEEGGRQYIYRSLFY</sequence>
<dbReference type="SUPFAM" id="SSF46785">
    <property type="entry name" value="Winged helix' DNA-binding domain"/>
    <property type="match status" value="1"/>
</dbReference>
<dbReference type="InterPro" id="IPR036388">
    <property type="entry name" value="WH-like_DNA-bd_sf"/>
</dbReference>